<dbReference type="SMART" id="SM00248">
    <property type="entry name" value="ANK"/>
    <property type="match status" value="3"/>
</dbReference>
<keyword evidence="1" id="KW-0040">ANK repeat</keyword>
<dbReference type="AlphaFoldDB" id="A0A8J5XNK0"/>
<evidence type="ECO:0000256" key="1">
    <source>
        <dbReference type="PROSITE-ProRule" id="PRU00023"/>
    </source>
</evidence>
<dbReference type="SUPFAM" id="SSF56784">
    <property type="entry name" value="HAD-like"/>
    <property type="match status" value="1"/>
</dbReference>
<dbReference type="OMA" id="EMHERCG"/>
<evidence type="ECO:0008006" key="4">
    <source>
        <dbReference type="Google" id="ProtNLM"/>
    </source>
</evidence>
<dbReference type="SFLD" id="SFLDG01129">
    <property type="entry name" value="C1.5:_HAD__Beta-PGM__Phosphata"/>
    <property type="match status" value="1"/>
</dbReference>
<protein>
    <recommendedName>
        <fullName evidence="4">Phosphoglycolate phosphatase</fullName>
    </recommendedName>
</protein>
<comment type="caution">
    <text evidence="2">The sequence shown here is derived from an EMBL/GenBank/DDBJ whole genome shotgun (WGS) entry which is preliminary data.</text>
</comment>
<dbReference type="PANTHER" id="PTHR43885:SF1">
    <property type="entry name" value="SUPERFAMILY HYDROLASE, PUTATIVE (AFU_ORTHOLOGUE AFUA_4G13290)-RELATED"/>
    <property type="match status" value="1"/>
</dbReference>
<dbReference type="Proteomes" id="UP000751190">
    <property type="component" value="Unassembled WGS sequence"/>
</dbReference>
<gene>
    <name evidence="2" type="ORF">KFE25_008343</name>
</gene>
<dbReference type="SUPFAM" id="SSF48403">
    <property type="entry name" value="Ankyrin repeat"/>
    <property type="match status" value="1"/>
</dbReference>
<dbReference type="Gene3D" id="1.10.260.80">
    <property type="match status" value="1"/>
</dbReference>
<dbReference type="InterPro" id="IPR002110">
    <property type="entry name" value="Ankyrin_rpt"/>
</dbReference>
<dbReference type="EMBL" id="JAGTXO010000007">
    <property type="protein sequence ID" value="KAG8466964.1"/>
    <property type="molecule type" value="Genomic_DNA"/>
</dbReference>
<accession>A0A8J5XNK0</accession>
<dbReference type="Gene3D" id="3.40.50.1000">
    <property type="entry name" value="HAD superfamily/HAD-like"/>
    <property type="match status" value="1"/>
</dbReference>
<dbReference type="Pfam" id="PF12796">
    <property type="entry name" value="Ank_2"/>
    <property type="match status" value="1"/>
</dbReference>
<dbReference type="PROSITE" id="PS50297">
    <property type="entry name" value="ANK_REP_REGION"/>
    <property type="match status" value="2"/>
</dbReference>
<dbReference type="InterPro" id="IPR023214">
    <property type="entry name" value="HAD_sf"/>
</dbReference>
<dbReference type="InterPro" id="IPR036412">
    <property type="entry name" value="HAD-like_sf"/>
</dbReference>
<sequence length="408" mass="42623">MAMRGVRGAAPVLRGVVFDMDGTLTKASINFRDMYARCGVPPSEDLLRAIGAMPPARAAAARAVVEELEAEGRRNLELCAGVPELARWLGERGVRMALVTRNSALTVRHLRDALWAPAGLAPLDPALSREDDVGPPKPDPAALRAIATHWDVPLGDGIVMVGDSPKFDVTFGKAAGVATALVGTVRRADDLTAGDGGADFVVEDLTQLPALLERSYRTRVLTVPAPPLAKHEAPSPPADGIAAAAARGDVRALAAAPAHALDEPDGSGNTPLIWAADAGHVDAVRHLLAAGAEPNARGFLGATALSRACRRGQCDVIGALLAGADGRARADADIPNDKWQYPLHFAAFKKHAEAVRLLLEHGASTTVSDRKGRTPAEDTSVPAIRDAILAERARRVSRSGIAPGKSLS</sequence>
<evidence type="ECO:0000313" key="3">
    <source>
        <dbReference type="Proteomes" id="UP000751190"/>
    </source>
</evidence>
<feature type="repeat" description="ANK" evidence="1">
    <location>
        <begin position="338"/>
        <end position="370"/>
    </location>
</feature>
<dbReference type="SFLD" id="SFLDS00003">
    <property type="entry name" value="Haloacid_Dehalogenase"/>
    <property type="match status" value="1"/>
</dbReference>
<dbReference type="InterPro" id="IPR036770">
    <property type="entry name" value="Ankyrin_rpt-contain_sf"/>
</dbReference>
<reference evidence="2" key="1">
    <citation type="submission" date="2021-05" db="EMBL/GenBank/DDBJ databases">
        <title>The genome of the haptophyte Pavlova lutheri (Diacronema luteri, Pavlovales) - a model for lipid biosynthesis in eukaryotic algae.</title>
        <authorList>
            <person name="Hulatt C.J."/>
            <person name="Posewitz M.C."/>
        </authorList>
    </citation>
    <scope>NUCLEOTIDE SEQUENCE</scope>
    <source>
        <strain evidence="2">NIVA-4/92</strain>
    </source>
</reference>
<dbReference type="PROSITE" id="PS50088">
    <property type="entry name" value="ANK_REPEAT"/>
    <property type="match status" value="2"/>
</dbReference>
<dbReference type="Pfam" id="PF00702">
    <property type="entry name" value="Hydrolase"/>
    <property type="match status" value="1"/>
</dbReference>
<evidence type="ECO:0000313" key="2">
    <source>
        <dbReference type="EMBL" id="KAG8466964.1"/>
    </source>
</evidence>
<organism evidence="2 3">
    <name type="scientific">Diacronema lutheri</name>
    <name type="common">Unicellular marine alga</name>
    <name type="synonym">Monochrysis lutheri</name>
    <dbReference type="NCBI Taxonomy" id="2081491"/>
    <lineage>
        <taxon>Eukaryota</taxon>
        <taxon>Haptista</taxon>
        <taxon>Haptophyta</taxon>
        <taxon>Pavlovophyceae</taxon>
        <taxon>Pavlovales</taxon>
        <taxon>Pavlovaceae</taxon>
        <taxon>Diacronema</taxon>
    </lineage>
</organism>
<name>A0A8J5XNK0_DIALT</name>
<proteinExistence type="predicted"/>
<keyword evidence="3" id="KW-1185">Reference proteome</keyword>
<feature type="repeat" description="ANK" evidence="1">
    <location>
        <begin position="267"/>
        <end position="299"/>
    </location>
</feature>
<dbReference type="PRINTS" id="PR01415">
    <property type="entry name" value="ANKYRIN"/>
</dbReference>
<dbReference type="OrthoDB" id="426235at2759"/>
<dbReference type="PANTHER" id="PTHR43885">
    <property type="entry name" value="HALOACID DEHALOGENASE-LIKE HYDROLASE"/>
    <property type="match status" value="1"/>
</dbReference>
<dbReference type="Pfam" id="PF13857">
    <property type="entry name" value="Ank_5"/>
    <property type="match status" value="1"/>
</dbReference>
<dbReference type="Gene3D" id="1.25.40.20">
    <property type="entry name" value="Ankyrin repeat-containing domain"/>
    <property type="match status" value="1"/>
</dbReference>